<comment type="subcellular location">
    <subcellularLocation>
        <location evidence="1">Mitochondrion inner membrane</location>
        <topology evidence="1">Peripheral membrane protein</topology>
    </subcellularLocation>
</comment>
<dbReference type="PANTHER" id="PTHR12388:SF0">
    <property type="entry name" value="MITOCHONDRIAL IMPORT INNER MEMBRANE TRANSLOCASE SUBUNIT TIM16"/>
    <property type="match status" value="1"/>
</dbReference>
<dbReference type="RefSeq" id="XP_002738780.1">
    <property type="nucleotide sequence ID" value="XM_002738734.2"/>
</dbReference>
<gene>
    <name evidence="11" type="primary">LOC100375188</name>
</gene>
<evidence type="ECO:0000256" key="8">
    <source>
        <dbReference type="ARBA" id="ARBA00023136"/>
    </source>
</evidence>
<feature type="compositionally biased region" description="Basic and acidic residues" evidence="9">
    <location>
        <begin position="110"/>
        <end position="119"/>
    </location>
</feature>
<keyword evidence="3" id="KW-0813">Transport</keyword>
<dbReference type="InterPro" id="IPR005341">
    <property type="entry name" value="Tim16"/>
</dbReference>
<evidence type="ECO:0000256" key="3">
    <source>
        <dbReference type="ARBA" id="ARBA00022448"/>
    </source>
</evidence>
<reference evidence="11" key="1">
    <citation type="submission" date="2025-08" db="UniProtKB">
        <authorList>
            <consortium name="RefSeq"/>
        </authorList>
    </citation>
    <scope>IDENTIFICATION</scope>
    <source>
        <tissue evidence="11">Testes</tissue>
    </source>
</reference>
<evidence type="ECO:0000256" key="7">
    <source>
        <dbReference type="ARBA" id="ARBA00023128"/>
    </source>
</evidence>
<feature type="region of interest" description="Disordered" evidence="9">
    <location>
        <begin position="110"/>
        <end position="139"/>
    </location>
</feature>
<comment type="similarity">
    <text evidence="2">Belongs to the TIM16/PAM16 family.</text>
</comment>
<evidence type="ECO:0000256" key="5">
    <source>
        <dbReference type="ARBA" id="ARBA00022927"/>
    </source>
</evidence>
<keyword evidence="4" id="KW-0999">Mitochondrion inner membrane</keyword>
<evidence type="ECO:0000256" key="4">
    <source>
        <dbReference type="ARBA" id="ARBA00022792"/>
    </source>
</evidence>
<evidence type="ECO:0000256" key="9">
    <source>
        <dbReference type="SAM" id="MobiDB-lite"/>
    </source>
</evidence>
<dbReference type="GeneID" id="100375188"/>
<proteinExistence type="inferred from homology"/>
<keyword evidence="6" id="KW-0811">Translocation</keyword>
<name>A0ABM0GWC2_SACKO</name>
<dbReference type="InterPro" id="IPR036869">
    <property type="entry name" value="J_dom_sf"/>
</dbReference>
<evidence type="ECO:0000256" key="6">
    <source>
        <dbReference type="ARBA" id="ARBA00023010"/>
    </source>
</evidence>
<dbReference type="Gene3D" id="1.10.287.110">
    <property type="entry name" value="DnaJ domain"/>
    <property type="match status" value="1"/>
</dbReference>
<evidence type="ECO:0000313" key="10">
    <source>
        <dbReference type="Proteomes" id="UP000694865"/>
    </source>
</evidence>
<feature type="compositionally biased region" description="Basic and acidic residues" evidence="9">
    <location>
        <begin position="130"/>
        <end position="139"/>
    </location>
</feature>
<evidence type="ECO:0000256" key="2">
    <source>
        <dbReference type="ARBA" id="ARBA00008817"/>
    </source>
</evidence>
<dbReference type="PANTHER" id="PTHR12388">
    <property type="entry name" value="MITOCHONDRIA ASSOCIATED GRANULOCYTE MACROPHAGE CSF SIGNALING MOLECULE"/>
    <property type="match status" value="1"/>
</dbReference>
<dbReference type="Pfam" id="PF03656">
    <property type="entry name" value="Pam16"/>
    <property type="match status" value="1"/>
</dbReference>
<keyword evidence="8" id="KW-0472">Membrane</keyword>
<accession>A0ABM0GWC2</accession>
<dbReference type="Proteomes" id="UP000694865">
    <property type="component" value="Unplaced"/>
</dbReference>
<organism evidence="10 11">
    <name type="scientific">Saccoglossus kowalevskii</name>
    <name type="common">Acorn worm</name>
    <dbReference type="NCBI Taxonomy" id="10224"/>
    <lineage>
        <taxon>Eukaryota</taxon>
        <taxon>Metazoa</taxon>
        <taxon>Hemichordata</taxon>
        <taxon>Enteropneusta</taxon>
        <taxon>Harrimaniidae</taxon>
        <taxon>Saccoglossus</taxon>
    </lineage>
</organism>
<keyword evidence="7" id="KW-0496">Mitochondrion</keyword>
<keyword evidence="5" id="KW-0653">Protein transport</keyword>
<evidence type="ECO:0000256" key="1">
    <source>
        <dbReference type="ARBA" id="ARBA00004637"/>
    </source>
</evidence>
<keyword evidence="10" id="KW-1185">Reference proteome</keyword>
<evidence type="ECO:0000313" key="11">
    <source>
        <dbReference type="RefSeq" id="XP_002738780.1"/>
    </source>
</evidence>
<protein>
    <submittedName>
        <fullName evidence="11">Mitochondrial import inner membrane translocase subunit Tim16-like</fullName>
    </submittedName>
</protein>
<sequence length="139" mass="15319">MAKYLAQIIVLGGQVVARAFTKAVRQEFAASQTAAKRAGGGQQGRKAAATDSVMGMSLQEAQQILHVSPNLNPEEVQKNYDHLFTVNEKSKGGSFYIQSKVVRAKERIDQEFKNREEVKQRKKISAETTNKPDEPSAPS</sequence>